<dbReference type="InterPro" id="IPR045829">
    <property type="entry name" value="PKD_6"/>
</dbReference>
<dbReference type="EMBL" id="JBCGDP010000002">
    <property type="protein sequence ID" value="MEM0575236.1"/>
    <property type="molecule type" value="Genomic_DNA"/>
</dbReference>
<protein>
    <submittedName>
        <fullName evidence="3">T9SS sorting signal type C domain-containing protein</fullName>
    </submittedName>
</protein>
<dbReference type="InterPro" id="IPR037524">
    <property type="entry name" value="PA14/GLEYA"/>
</dbReference>
<comment type="caution">
    <text evidence="3">The sequence shown here is derived from an EMBL/GenBank/DDBJ whole genome shotgun (WGS) entry which is preliminary data.</text>
</comment>
<feature type="domain" description="PA14" evidence="2">
    <location>
        <begin position="552"/>
        <end position="700"/>
    </location>
</feature>
<feature type="chain" id="PRO_5046238310" evidence="1">
    <location>
        <begin position="20"/>
        <end position="1895"/>
    </location>
</feature>
<dbReference type="PROSITE" id="PS51820">
    <property type="entry name" value="PA14"/>
    <property type="match status" value="1"/>
</dbReference>
<gene>
    <name evidence="3" type="ORF">WFZ86_01905</name>
</gene>
<keyword evidence="4" id="KW-1185">Reference proteome</keyword>
<organism evidence="3 4">
    <name type="scientific">Flavobacterium polysaccharolyticum</name>
    <dbReference type="NCBI Taxonomy" id="3133148"/>
    <lineage>
        <taxon>Bacteria</taxon>
        <taxon>Pseudomonadati</taxon>
        <taxon>Bacteroidota</taxon>
        <taxon>Flavobacteriia</taxon>
        <taxon>Flavobacteriales</taxon>
        <taxon>Flavobacteriaceae</taxon>
        <taxon>Flavobacterium</taxon>
    </lineage>
</organism>
<sequence length="1895" mass="196312">MKRILFFAVLFFTVTFVNAADFISAQTGNWNSPATWTITSGTDGDGIPDAGDNVIIQGGFTVTTNAISACNNLTIASSSSLVIAGFNFTVSGTTSISGTLTHSNAAGTKRFDGLVTINLGGTWTNTIDEAINFRGGLTNNGTFTSGIGIYTFTNNNQALNGNITIPSLDTSVTLTNNGILTVSTALSGTGTLTNAGTGTLNIGGTSGINTLTATAAGNTVNYNGSAQTVRATTYSNLTLSGSGAKAVTANITVNNNLTVSGTASLAPNAANRISDGSRLVLNGGSYTTGGFSESMNTLTLNENSTIALGTGNHTVNFAASNGTTWVAGRTLTITGWTGVFGSSGRIFVGTSTSGLTATQLAQVKFQVGADIRDATLLATGELVPSFCPFVSNTQSGSTQSICYNNDVAGTNIGRFTYTAVPVDRYIAVNVVSGIQYRIATTTTDRGFIKRLTLFNGSSTTTALATANATATNTAATIDWTATFTGVLYVVFNTANCQTSTQTDDITASYIGGGNNVDSQTAAGTNSWIGHVYNFLDSIPFGAAGTPGPSDSDAFSSYIGYFAQNNTVSGSTISFNNGYGGTETCFNVTAGGTTQTVYTETFSVRYRMQTTSAVYPAGCYFVNITGDDGVRLYIDGTLVFNSWIQQGSTDYNNVLVYLNGNSQLLFDFYEKNGGNVSNFSIFPAATTISGLNTVTPVGPITRCTNTPTLLTGGIVATQGNNTIAPVQYQWQSSTDNSTWTDISGATSQDFTVPGTSPTVATQIYYRRNVRGSTVNSSACVYSSNVVSIITGTTGTPAAPTYLPSTNISCSSFTANWNSVTEATLYRLDVSTVSDFSSLVPGYSNVNVGFVTSINVTGLGLGTYYYRVRAVGCGGATSANVNTPLGYQTVVTLNPSVIISGATTVCQNAASPNITFTNPRASAITVIYRINGGANQIINVGASSFATVAAPTITSGPFTYGLVSVAYQSAPTCSTIDTNTATIIVNPLPAAAGNIIGTGTVCQGQSGVSYFVPAITNATSYTWSYSGTGFTPSGTTSSITGSFSSSATSGNLTVTGVNACGNGTVSATYPIIVNLLPAAAGTITGTGIVCQGQSGVSYSVPAIANATSYTWSYTGTGFTPSGTTSSINGSFSSSATSGNLTVTGVNACGNGTVSATYPIIVNLLPAAAGTITGTGIVCQGQSGVSYSVPAIANATSYTWSYTGTGFTPSGTTSSITGSFSSSATSGNLTVRGVNSCGSGTVSATYPIVVNPLPSAPTVGTITNVTCSSTTGSVVLSGLQNGWIITQSGTALGSYTSSGTSYTVTGLVVGSYTFSVNNGTCTSASTPNVPIADASSTTWDGSSWSNGSPDATKNIIIASSLGSPLAANLTGCALTINNGVTATVPSGFTLTITNAVTTNGQLIFENNASLVQTTNATNIGAIEYRRISSPMKNFDYTYWSSPVSGPTVESPVLGQTAKLLSPNTLADKYFRFDGDVAVNDWVFDDGVMTPGVGFIIRVPKPGTTYPNGENWNTPTYSQPVAFKGTPNNGNYSFSAGLGEFNLIGNPYPSAIDADLFITNPNNATMINGALYFWTHNTAITNNQYTADDYASYTLTGGTGTGVGVGNFVDANNNGIMDPGEEVVSNRPLGKIAAGQSFFVENAAAGSFQFTNAMRVSGNNSQFFKQANTKKTATVEKNRVWLNLTNSGGAFKQLLVGYITGATNDWDNLYDGPSFDGQEFVDFYSTNQGKNLTIQGRALPFETTDVVPLGYRSTIAGPFDISIDNRDGALAGQEIWLEDKKTNTLHELTKGKYTFTAINGVENDRFVLKYTNKTLGTDDNEVVDKSLIVSVKNKKISLTSSAEAITQVQIFDLLGRKVYDKSKVNAQEWSISNLSSSEQTLIVKTTLANGAISNKKIIY</sequence>
<keyword evidence="1" id="KW-0732">Signal</keyword>
<evidence type="ECO:0000256" key="1">
    <source>
        <dbReference type="SAM" id="SignalP"/>
    </source>
</evidence>
<evidence type="ECO:0000259" key="2">
    <source>
        <dbReference type="PROSITE" id="PS51820"/>
    </source>
</evidence>
<dbReference type="Proteomes" id="UP001468798">
    <property type="component" value="Unassembled WGS sequence"/>
</dbReference>
<dbReference type="InterPro" id="IPR013783">
    <property type="entry name" value="Ig-like_fold"/>
</dbReference>
<name>A0ABU9NIT6_9FLAO</name>
<evidence type="ECO:0000313" key="4">
    <source>
        <dbReference type="Proteomes" id="UP001468798"/>
    </source>
</evidence>
<proteinExistence type="predicted"/>
<dbReference type="NCBIfam" id="NF033708">
    <property type="entry name" value="T9SS_Cterm_ChiA"/>
    <property type="match status" value="1"/>
</dbReference>
<dbReference type="RefSeq" id="WP_342690365.1">
    <property type="nucleotide sequence ID" value="NZ_JBCGDP010000002.1"/>
</dbReference>
<evidence type="ECO:0000313" key="3">
    <source>
        <dbReference type="EMBL" id="MEM0575236.1"/>
    </source>
</evidence>
<reference evidence="3 4" key="1">
    <citation type="submission" date="2024-03" db="EMBL/GenBank/DDBJ databases">
        <title>Two novel species of the genus Flavobacterium exhibiting potentially degradation of complex polysaccharides.</title>
        <authorList>
            <person name="Lian X."/>
        </authorList>
    </citation>
    <scope>NUCLEOTIDE SEQUENCE [LARGE SCALE GENOMIC DNA]</scope>
    <source>
        <strain evidence="3 4">N6</strain>
    </source>
</reference>
<feature type="signal peptide" evidence="1">
    <location>
        <begin position="1"/>
        <end position="19"/>
    </location>
</feature>
<dbReference type="Gene3D" id="2.60.40.10">
    <property type="entry name" value="Immunoglobulins"/>
    <property type="match status" value="1"/>
</dbReference>
<accession>A0ABU9NIT6</accession>
<dbReference type="Pfam" id="PF19408">
    <property type="entry name" value="PKD_6"/>
    <property type="match status" value="3"/>
</dbReference>